<name>A0ABU5KEN9_9ACTN</name>
<dbReference type="InterPro" id="IPR005829">
    <property type="entry name" value="Sugar_transporter_CS"/>
</dbReference>
<dbReference type="InterPro" id="IPR036259">
    <property type="entry name" value="MFS_trans_sf"/>
</dbReference>
<reference evidence="7 8" key="1">
    <citation type="submission" date="2023-11" db="EMBL/GenBank/DDBJ databases">
        <title>Novel species in genus Nocardioides.</title>
        <authorList>
            <person name="Zhou H."/>
        </authorList>
    </citation>
    <scope>NUCLEOTIDE SEQUENCE [LARGE SCALE GENOMIC DNA]</scope>
    <source>
        <strain evidence="7 8">S-58</strain>
    </source>
</reference>
<feature type="domain" description="Major facilitator superfamily (MFS) profile" evidence="6">
    <location>
        <begin position="15"/>
        <end position="411"/>
    </location>
</feature>
<dbReference type="InterPro" id="IPR011701">
    <property type="entry name" value="MFS"/>
</dbReference>
<evidence type="ECO:0000259" key="6">
    <source>
        <dbReference type="PROSITE" id="PS50850"/>
    </source>
</evidence>
<feature type="transmembrane region" description="Helical" evidence="5">
    <location>
        <begin position="269"/>
        <end position="289"/>
    </location>
</feature>
<dbReference type="PROSITE" id="PS50850">
    <property type="entry name" value="MFS"/>
    <property type="match status" value="1"/>
</dbReference>
<dbReference type="PANTHER" id="PTHR23508:SF10">
    <property type="entry name" value="CARBOXYLIC ACID TRANSPORTER PROTEIN HOMOLOG"/>
    <property type="match status" value="1"/>
</dbReference>
<feature type="transmembrane region" description="Helical" evidence="5">
    <location>
        <begin position="140"/>
        <end position="161"/>
    </location>
</feature>
<dbReference type="Gene3D" id="1.20.1250.20">
    <property type="entry name" value="MFS general substrate transporter like domains"/>
    <property type="match status" value="2"/>
</dbReference>
<feature type="transmembrane region" description="Helical" evidence="5">
    <location>
        <begin position="358"/>
        <end position="381"/>
    </location>
</feature>
<sequence length="425" mass="43128">MNPARARHPRHVERLVLVAGSASLLDSAAIISVGSALPLWRSQLRLDDVEVGVVSATMTIAIALGALAGGWLADRLGRRRVFTTTVALYAVGAALVALAGSRTGLVAGVAVLGLGSGADLPASIALVAGRVPARLRGRMVAATHVMWTVGIVLASAAAFAVSPFGLPGMRAVFGALALGALATLAARRRAVPPDLDLDPDLGPDPGAAAGPRTGAGEVAAAPVARGDVRVLVAVALFYLLYTLVANTFGSFRTYLLVTVGDASQAGATAISFGVTLVGLVGTVAFSAIADSRWRRTVYPFAAVALVCSQAMLALTVGQSLSATVAALVLYALAYPYVGEGLYKVWAQESVSPAARATFQGATIAGARAAAALFALVTPSLLADDPAVLFWLLTVIAAAAVLVGRRSRERPSAGPAARSTRGVPTP</sequence>
<feature type="transmembrane region" description="Helical" evidence="5">
    <location>
        <begin position="296"/>
        <end position="314"/>
    </location>
</feature>
<protein>
    <submittedName>
        <fullName evidence="7">MFS transporter</fullName>
    </submittedName>
</protein>
<keyword evidence="3 5" id="KW-1133">Transmembrane helix</keyword>
<evidence type="ECO:0000313" key="7">
    <source>
        <dbReference type="EMBL" id="MDZ5663411.1"/>
    </source>
</evidence>
<gene>
    <name evidence="7" type="ORF">SFC79_16675</name>
</gene>
<feature type="transmembrane region" description="Helical" evidence="5">
    <location>
        <begin position="230"/>
        <end position="249"/>
    </location>
</feature>
<comment type="subcellular location">
    <subcellularLocation>
        <location evidence="1">Cell membrane</location>
        <topology evidence="1">Multi-pass membrane protein</topology>
    </subcellularLocation>
</comment>
<comment type="caution">
    <text evidence="7">The sequence shown here is derived from an EMBL/GenBank/DDBJ whole genome shotgun (WGS) entry which is preliminary data.</text>
</comment>
<keyword evidence="8" id="KW-1185">Reference proteome</keyword>
<feature type="transmembrane region" description="Helical" evidence="5">
    <location>
        <begin position="387"/>
        <end position="403"/>
    </location>
</feature>
<feature type="transmembrane region" description="Helical" evidence="5">
    <location>
        <begin position="52"/>
        <end position="73"/>
    </location>
</feature>
<organism evidence="7 8">
    <name type="scientific">Nocardioides renjunii</name>
    <dbReference type="NCBI Taxonomy" id="3095075"/>
    <lineage>
        <taxon>Bacteria</taxon>
        <taxon>Bacillati</taxon>
        <taxon>Actinomycetota</taxon>
        <taxon>Actinomycetes</taxon>
        <taxon>Propionibacteriales</taxon>
        <taxon>Nocardioidaceae</taxon>
        <taxon>Nocardioides</taxon>
    </lineage>
</organism>
<evidence type="ECO:0000256" key="1">
    <source>
        <dbReference type="ARBA" id="ARBA00004651"/>
    </source>
</evidence>
<feature type="transmembrane region" description="Helical" evidence="5">
    <location>
        <begin position="167"/>
        <end position="186"/>
    </location>
</feature>
<evidence type="ECO:0000256" key="3">
    <source>
        <dbReference type="ARBA" id="ARBA00022989"/>
    </source>
</evidence>
<evidence type="ECO:0000256" key="2">
    <source>
        <dbReference type="ARBA" id="ARBA00022692"/>
    </source>
</evidence>
<dbReference type="RefSeq" id="WP_322425205.1">
    <property type="nucleotide sequence ID" value="NZ_JAXQPW010000006.1"/>
</dbReference>
<dbReference type="PROSITE" id="PS00216">
    <property type="entry name" value="SUGAR_TRANSPORT_1"/>
    <property type="match status" value="1"/>
</dbReference>
<evidence type="ECO:0000256" key="4">
    <source>
        <dbReference type="ARBA" id="ARBA00023136"/>
    </source>
</evidence>
<proteinExistence type="predicted"/>
<evidence type="ECO:0000313" key="8">
    <source>
        <dbReference type="Proteomes" id="UP001291999"/>
    </source>
</evidence>
<feature type="transmembrane region" description="Helical" evidence="5">
    <location>
        <begin position="320"/>
        <end position="337"/>
    </location>
</feature>
<dbReference type="EMBL" id="JAXQPW010000006">
    <property type="protein sequence ID" value="MDZ5663411.1"/>
    <property type="molecule type" value="Genomic_DNA"/>
</dbReference>
<dbReference type="Pfam" id="PF07690">
    <property type="entry name" value="MFS_1"/>
    <property type="match status" value="1"/>
</dbReference>
<dbReference type="InterPro" id="IPR020846">
    <property type="entry name" value="MFS_dom"/>
</dbReference>
<evidence type="ECO:0000256" key="5">
    <source>
        <dbReference type="SAM" id="Phobius"/>
    </source>
</evidence>
<feature type="transmembrane region" description="Helical" evidence="5">
    <location>
        <begin position="80"/>
        <end position="99"/>
    </location>
</feature>
<dbReference type="SUPFAM" id="SSF103473">
    <property type="entry name" value="MFS general substrate transporter"/>
    <property type="match status" value="1"/>
</dbReference>
<keyword evidence="4 5" id="KW-0472">Membrane</keyword>
<keyword evidence="2 5" id="KW-0812">Transmembrane</keyword>
<accession>A0ABU5KEN9</accession>
<feature type="transmembrane region" description="Helical" evidence="5">
    <location>
        <begin position="105"/>
        <end position="128"/>
    </location>
</feature>
<dbReference type="PANTHER" id="PTHR23508">
    <property type="entry name" value="CARBOXYLIC ACID TRANSPORTER PROTEIN HOMOLOG"/>
    <property type="match status" value="1"/>
</dbReference>
<dbReference type="Proteomes" id="UP001291999">
    <property type="component" value="Unassembled WGS sequence"/>
</dbReference>